<reference evidence="3" key="1">
    <citation type="submission" date="2018-05" db="EMBL/GenBank/DDBJ databases">
        <authorList>
            <person name="Li X."/>
        </authorList>
    </citation>
    <scope>NUCLEOTIDE SEQUENCE [LARGE SCALE GENOMIC DNA]</scope>
    <source>
        <strain evidence="3">YIM 73061</strain>
    </source>
</reference>
<sequence>MRRRFFLLAALSAAPSLARASGGGGEKKTTGGTNYLPIRALTGTINKPGGRRGVMSVECGLEVNDAGLRDKAEKNMPRLRAAYLQTVLTYAGGLPYGALPNTDFLVRTMQRQTDEMLGRQGARILLGSVLIN</sequence>
<evidence type="ECO:0000313" key="2">
    <source>
        <dbReference type="EMBL" id="RAK57274.1"/>
    </source>
</evidence>
<name>A0A328AUR0_9CAUL</name>
<proteinExistence type="predicted"/>
<keyword evidence="3" id="KW-1185">Reference proteome</keyword>
<protein>
    <recommendedName>
        <fullName evidence="4">Tat pathway signal protein</fullName>
    </recommendedName>
</protein>
<keyword evidence="1" id="KW-0732">Signal</keyword>
<gene>
    <name evidence="2" type="ORF">DJ018_04820</name>
</gene>
<dbReference type="Proteomes" id="UP000249725">
    <property type="component" value="Unassembled WGS sequence"/>
</dbReference>
<evidence type="ECO:0000313" key="3">
    <source>
        <dbReference type="Proteomes" id="UP000249725"/>
    </source>
</evidence>
<evidence type="ECO:0000256" key="1">
    <source>
        <dbReference type="SAM" id="SignalP"/>
    </source>
</evidence>
<evidence type="ECO:0008006" key="4">
    <source>
        <dbReference type="Google" id="ProtNLM"/>
    </source>
</evidence>
<dbReference type="EMBL" id="QFYR01000001">
    <property type="protein sequence ID" value="RAK57274.1"/>
    <property type="molecule type" value="Genomic_DNA"/>
</dbReference>
<dbReference type="OrthoDB" id="7173442at2"/>
<dbReference type="AlphaFoldDB" id="A0A328AUR0"/>
<dbReference type="RefSeq" id="WP_111513726.1">
    <property type="nucleotide sequence ID" value="NZ_QFYR01000001.1"/>
</dbReference>
<feature type="chain" id="PRO_5016294851" description="Tat pathway signal protein" evidence="1">
    <location>
        <begin position="21"/>
        <end position="132"/>
    </location>
</feature>
<organism evidence="2 3">
    <name type="scientific">Phenylobacterium deserti</name>
    <dbReference type="NCBI Taxonomy" id="1914756"/>
    <lineage>
        <taxon>Bacteria</taxon>
        <taxon>Pseudomonadati</taxon>
        <taxon>Pseudomonadota</taxon>
        <taxon>Alphaproteobacteria</taxon>
        <taxon>Caulobacterales</taxon>
        <taxon>Caulobacteraceae</taxon>
        <taxon>Phenylobacterium</taxon>
    </lineage>
</organism>
<feature type="signal peptide" evidence="1">
    <location>
        <begin position="1"/>
        <end position="20"/>
    </location>
</feature>
<comment type="caution">
    <text evidence="2">The sequence shown here is derived from an EMBL/GenBank/DDBJ whole genome shotgun (WGS) entry which is preliminary data.</text>
</comment>
<accession>A0A328AUR0</accession>